<reference evidence="2 3" key="1">
    <citation type="submission" date="2016-04" db="EMBL/GenBank/DDBJ databases">
        <authorList>
            <consortium name="Pathogen Informatics"/>
        </authorList>
    </citation>
    <scope>NUCLEOTIDE SEQUENCE [LARGE SCALE GENOMIC DNA]</scope>
    <source>
        <strain evidence="2 3">H050680373</strain>
    </source>
</reference>
<sequence>MSLHGRPKGEIPPWGDGAQRQGGNILSLHGRPKGETPPWGDGAQRQGGTL</sequence>
<keyword evidence="3" id="KW-1185">Reference proteome</keyword>
<evidence type="ECO:0000256" key="1">
    <source>
        <dbReference type="SAM" id="MobiDB-lite"/>
    </source>
</evidence>
<gene>
    <name evidence="2" type="ORF">SAMEA3906486_04777</name>
</gene>
<organism evidence="2 3">
    <name type="scientific">Bordetella ansorpii</name>
    <dbReference type="NCBI Taxonomy" id="288768"/>
    <lineage>
        <taxon>Bacteria</taxon>
        <taxon>Pseudomonadati</taxon>
        <taxon>Pseudomonadota</taxon>
        <taxon>Betaproteobacteria</taxon>
        <taxon>Burkholderiales</taxon>
        <taxon>Alcaligenaceae</taxon>
        <taxon>Bordetella</taxon>
    </lineage>
</organism>
<evidence type="ECO:0000313" key="3">
    <source>
        <dbReference type="Proteomes" id="UP000076848"/>
    </source>
</evidence>
<accession>A0A157STM2</accession>
<evidence type="ECO:0000313" key="2">
    <source>
        <dbReference type="EMBL" id="SAI73674.1"/>
    </source>
</evidence>
<dbReference type="EMBL" id="FKIF01000009">
    <property type="protein sequence ID" value="SAI73674.1"/>
    <property type="molecule type" value="Genomic_DNA"/>
</dbReference>
<dbReference type="Proteomes" id="UP000076848">
    <property type="component" value="Unassembled WGS sequence"/>
</dbReference>
<protein>
    <submittedName>
        <fullName evidence="2">Uncharacterized protein</fullName>
    </submittedName>
</protein>
<dbReference type="AlphaFoldDB" id="A0A157STM2"/>
<proteinExistence type="predicted"/>
<name>A0A157STM2_9BORD</name>
<feature type="region of interest" description="Disordered" evidence="1">
    <location>
        <begin position="1"/>
        <end position="50"/>
    </location>
</feature>